<dbReference type="RefSeq" id="WP_225945792.1">
    <property type="nucleotide sequence ID" value="NZ_JADBEB010000001.1"/>
</dbReference>
<dbReference type="AlphaFoldDB" id="A0A927MD97"/>
<organism evidence="1 2">
    <name type="scientific">Plantactinospora soyae</name>
    <dbReference type="NCBI Taxonomy" id="1544732"/>
    <lineage>
        <taxon>Bacteria</taxon>
        <taxon>Bacillati</taxon>
        <taxon>Actinomycetota</taxon>
        <taxon>Actinomycetes</taxon>
        <taxon>Micromonosporales</taxon>
        <taxon>Micromonosporaceae</taxon>
        <taxon>Plantactinospora</taxon>
    </lineage>
</organism>
<evidence type="ECO:0000313" key="2">
    <source>
        <dbReference type="Proteomes" id="UP000649753"/>
    </source>
</evidence>
<gene>
    <name evidence="1" type="ORF">H4W31_006629</name>
</gene>
<proteinExistence type="predicted"/>
<name>A0A927MD97_9ACTN</name>
<accession>A0A927MD97</accession>
<evidence type="ECO:0000313" key="1">
    <source>
        <dbReference type="EMBL" id="MBE1490991.1"/>
    </source>
</evidence>
<keyword evidence="2" id="KW-1185">Reference proteome</keyword>
<reference evidence="1" key="1">
    <citation type="submission" date="2020-10" db="EMBL/GenBank/DDBJ databases">
        <title>Sequencing the genomes of 1000 actinobacteria strains.</title>
        <authorList>
            <person name="Klenk H.-P."/>
        </authorList>
    </citation>
    <scope>NUCLEOTIDE SEQUENCE</scope>
    <source>
        <strain evidence="1">DSM 46832</strain>
    </source>
</reference>
<dbReference type="EMBL" id="JADBEB010000001">
    <property type="protein sequence ID" value="MBE1490991.1"/>
    <property type="molecule type" value="Genomic_DNA"/>
</dbReference>
<dbReference type="Proteomes" id="UP000649753">
    <property type="component" value="Unassembled WGS sequence"/>
</dbReference>
<protein>
    <submittedName>
        <fullName evidence="1">Uncharacterized protein</fullName>
    </submittedName>
</protein>
<comment type="caution">
    <text evidence="1">The sequence shown here is derived from an EMBL/GenBank/DDBJ whole genome shotgun (WGS) entry which is preliminary data.</text>
</comment>
<sequence>MINYRICRNEDVRRRVLGHYDGMSSDHSAYVPNELLGRLVGFRLFSVQFVMDYVQLRFDGPMKDMPVLNCDVLPVVEMQTGLIAPGQVGYADALRGFIPGHVVATLEQTGHGLRIEFDKGAIVLHPDIEDVLPGPEIALLDGFEDRRWMCWRPGEVSFEDVV</sequence>